<dbReference type="AlphaFoldDB" id="A0A8T0Q0V1"/>
<reference evidence="3" key="1">
    <citation type="submission" date="2020-05" db="EMBL/GenBank/DDBJ databases">
        <title>WGS assembly of Panicum virgatum.</title>
        <authorList>
            <person name="Lovell J.T."/>
            <person name="Jenkins J."/>
            <person name="Shu S."/>
            <person name="Juenger T.E."/>
            <person name="Schmutz J."/>
        </authorList>
    </citation>
    <scope>NUCLEOTIDE SEQUENCE</scope>
    <source>
        <strain evidence="3">AP13</strain>
    </source>
</reference>
<feature type="region of interest" description="Disordered" evidence="1">
    <location>
        <begin position="25"/>
        <end position="64"/>
    </location>
</feature>
<dbReference type="EMBL" id="CM029050">
    <property type="protein sequence ID" value="KAG2564766.1"/>
    <property type="molecule type" value="Genomic_DNA"/>
</dbReference>
<accession>A0A8T0Q0V1</accession>
<keyword evidence="4" id="KW-1185">Reference proteome</keyword>
<proteinExistence type="predicted"/>
<evidence type="ECO:0000256" key="2">
    <source>
        <dbReference type="SAM" id="SignalP"/>
    </source>
</evidence>
<organism evidence="3 4">
    <name type="scientific">Panicum virgatum</name>
    <name type="common">Blackwell switchgrass</name>
    <dbReference type="NCBI Taxonomy" id="38727"/>
    <lineage>
        <taxon>Eukaryota</taxon>
        <taxon>Viridiplantae</taxon>
        <taxon>Streptophyta</taxon>
        <taxon>Embryophyta</taxon>
        <taxon>Tracheophyta</taxon>
        <taxon>Spermatophyta</taxon>
        <taxon>Magnoliopsida</taxon>
        <taxon>Liliopsida</taxon>
        <taxon>Poales</taxon>
        <taxon>Poaceae</taxon>
        <taxon>PACMAD clade</taxon>
        <taxon>Panicoideae</taxon>
        <taxon>Panicodae</taxon>
        <taxon>Paniceae</taxon>
        <taxon>Panicinae</taxon>
        <taxon>Panicum</taxon>
        <taxon>Panicum sect. Hiantes</taxon>
    </lineage>
</organism>
<evidence type="ECO:0000313" key="3">
    <source>
        <dbReference type="EMBL" id="KAG2564766.1"/>
    </source>
</evidence>
<evidence type="ECO:0000256" key="1">
    <source>
        <dbReference type="SAM" id="MobiDB-lite"/>
    </source>
</evidence>
<feature type="chain" id="PRO_5035768942" evidence="2">
    <location>
        <begin position="22"/>
        <end position="97"/>
    </location>
</feature>
<keyword evidence="2" id="KW-0732">Signal</keyword>
<evidence type="ECO:0000313" key="4">
    <source>
        <dbReference type="Proteomes" id="UP000823388"/>
    </source>
</evidence>
<feature type="signal peptide" evidence="2">
    <location>
        <begin position="1"/>
        <end position="21"/>
    </location>
</feature>
<comment type="caution">
    <text evidence="3">The sequence shown here is derived from an EMBL/GenBank/DDBJ whole genome shotgun (WGS) entry which is preliminary data.</text>
</comment>
<gene>
    <name evidence="3" type="ORF">PVAP13_7NG104800</name>
</gene>
<name>A0A8T0Q0V1_PANVG</name>
<sequence length="97" mass="10145">MHGASAALRGFLAAWARCAVATHGGQAASGQHHQAPADISPARKISARPDGRGSKPASKQTKSASIAKIRFGIGDTIEKRQGDLLLKILSLFIKCVN</sequence>
<protein>
    <submittedName>
        <fullName evidence="3">Uncharacterized protein</fullName>
    </submittedName>
</protein>
<dbReference type="Proteomes" id="UP000823388">
    <property type="component" value="Chromosome 7N"/>
</dbReference>